<keyword evidence="3" id="KW-0812">Transmembrane</keyword>
<dbReference type="EMBL" id="QGNY01000005">
    <property type="protein sequence ID" value="PWS31039.1"/>
    <property type="molecule type" value="Genomic_DNA"/>
</dbReference>
<dbReference type="InterPro" id="IPR051158">
    <property type="entry name" value="Metallophosphoesterase_sf"/>
</dbReference>
<comment type="caution">
    <text evidence="5">The sequence shown here is derived from an EMBL/GenBank/DDBJ whole genome shotgun (WGS) entry which is preliminary data.</text>
</comment>
<dbReference type="RefSeq" id="WP_109930987.1">
    <property type="nucleotide sequence ID" value="NZ_QGNY01000005.1"/>
</dbReference>
<keyword evidence="2" id="KW-0378">Hydrolase</keyword>
<protein>
    <submittedName>
        <fullName evidence="5">Metallophosphatase</fullName>
    </submittedName>
</protein>
<dbReference type="OrthoDB" id="9780884at2"/>
<dbReference type="PANTHER" id="PTHR31302:SF31">
    <property type="entry name" value="PHOSPHODIESTERASE YAEI"/>
    <property type="match status" value="1"/>
</dbReference>
<dbReference type="GO" id="GO:0016020">
    <property type="term" value="C:membrane"/>
    <property type="evidence" value="ECO:0007669"/>
    <property type="project" value="GOC"/>
</dbReference>
<sequence>MGRLPLIIVACIFIIAFDVYCFKAIVSVFKKWKPSTKKIFGILYWTYSILLIIGVFAGIYLNLFLTLRAIILVAFFLTVACKLAMLPFLILDDLRRLFIKLFRKKEVIKDQPISEAEPISRSEFLVKAGLVAAAVPLTSLSWGIISGAYDYQVRRVNLILPNLPKAFDGITLGQISDIHSGSFYNKTAVKGGVDMLLAEKPDFIFFTGDLVNNLTNEVRDYQDIFAKVKAPLGVYSTLGNHDYGDYYFGKESSPAKVKNLQDIIDVHKVMGYDLLMNQNRRLKVDGEEIGILGIENWGMGRFPKYGKMELAVQNTDDLPVKLLLSHDPSHWRGEVLQKYPQIDAMFSGHTHGMQFGVRLKEYQWSPVQYIYKEWAGLYQEQKQQLYVNVGYGFLGYPGRVGILPEITIFTLKRA</sequence>
<evidence type="ECO:0000256" key="2">
    <source>
        <dbReference type="ARBA" id="ARBA00022801"/>
    </source>
</evidence>
<dbReference type="Pfam" id="PF00149">
    <property type="entry name" value="Metallophos"/>
    <property type="match status" value="1"/>
</dbReference>
<feature type="transmembrane region" description="Helical" evidence="3">
    <location>
        <begin position="6"/>
        <end position="29"/>
    </location>
</feature>
<accession>A0A317EZH3</accession>
<dbReference type="InterPro" id="IPR029052">
    <property type="entry name" value="Metallo-depent_PP-like"/>
</dbReference>
<keyword evidence="3" id="KW-0472">Membrane</keyword>
<evidence type="ECO:0000259" key="4">
    <source>
        <dbReference type="Pfam" id="PF00149"/>
    </source>
</evidence>
<dbReference type="GO" id="GO:0009245">
    <property type="term" value="P:lipid A biosynthetic process"/>
    <property type="evidence" value="ECO:0007669"/>
    <property type="project" value="TreeGrafter"/>
</dbReference>
<evidence type="ECO:0000313" key="5">
    <source>
        <dbReference type="EMBL" id="PWS31039.1"/>
    </source>
</evidence>
<feature type="transmembrane region" description="Helical" evidence="3">
    <location>
        <begin position="69"/>
        <end position="91"/>
    </location>
</feature>
<feature type="domain" description="Calcineurin-like phosphoesterase" evidence="4">
    <location>
        <begin position="171"/>
        <end position="352"/>
    </location>
</feature>
<keyword evidence="6" id="KW-1185">Reference proteome</keyword>
<evidence type="ECO:0000256" key="1">
    <source>
        <dbReference type="ARBA" id="ARBA00022723"/>
    </source>
</evidence>
<dbReference type="Gene3D" id="3.60.21.10">
    <property type="match status" value="1"/>
</dbReference>
<gene>
    <name evidence="5" type="ORF">DF947_15725</name>
</gene>
<proteinExistence type="predicted"/>
<dbReference type="AlphaFoldDB" id="A0A317EZH3"/>
<evidence type="ECO:0000256" key="3">
    <source>
        <dbReference type="SAM" id="Phobius"/>
    </source>
</evidence>
<dbReference type="GO" id="GO:0046872">
    <property type="term" value="F:metal ion binding"/>
    <property type="evidence" value="ECO:0007669"/>
    <property type="project" value="UniProtKB-KW"/>
</dbReference>
<dbReference type="Proteomes" id="UP000245391">
    <property type="component" value="Unassembled WGS sequence"/>
</dbReference>
<feature type="transmembrane region" description="Helical" evidence="3">
    <location>
        <begin position="41"/>
        <end position="63"/>
    </location>
</feature>
<keyword evidence="3" id="KW-1133">Transmembrane helix</keyword>
<reference evidence="6" key="1">
    <citation type="submission" date="2018-05" db="EMBL/GenBank/DDBJ databases">
        <title>Pedobacter paludis sp. nov., isolated from wetland soil.</title>
        <authorList>
            <person name="Zhang Y."/>
        </authorList>
    </citation>
    <scope>NUCLEOTIDE SEQUENCE [LARGE SCALE GENOMIC DNA]</scope>
    <source>
        <strain evidence="6">R-8</strain>
    </source>
</reference>
<dbReference type="SUPFAM" id="SSF56300">
    <property type="entry name" value="Metallo-dependent phosphatases"/>
    <property type="match status" value="1"/>
</dbReference>
<evidence type="ECO:0000313" key="6">
    <source>
        <dbReference type="Proteomes" id="UP000245391"/>
    </source>
</evidence>
<keyword evidence="1" id="KW-0479">Metal-binding</keyword>
<dbReference type="PANTHER" id="PTHR31302">
    <property type="entry name" value="TRANSMEMBRANE PROTEIN WITH METALLOPHOSPHOESTERASE DOMAIN-RELATED"/>
    <property type="match status" value="1"/>
</dbReference>
<dbReference type="InterPro" id="IPR004843">
    <property type="entry name" value="Calcineurin-like_PHP"/>
</dbReference>
<dbReference type="GO" id="GO:0008758">
    <property type="term" value="F:UDP-2,3-diacylglucosamine hydrolase activity"/>
    <property type="evidence" value="ECO:0007669"/>
    <property type="project" value="TreeGrafter"/>
</dbReference>
<organism evidence="5 6">
    <name type="scientific">Pedobacter paludis</name>
    <dbReference type="NCBI Taxonomy" id="2203212"/>
    <lineage>
        <taxon>Bacteria</taxon>
        <taxon>Pseudomonadati</taxon>
        <taxon>Bacteroidota</taxon>
        <taxon>Sphingobacteriia</taxon>
        <taxon>Sphingobacteriales</taxon>
        <taxon>Sphingobacteriaceae</taxon>
        <taxon>Pedobacter</taxon>
    </lineage>
</organism>
<name>A0A317EZH3_9SPHI</name>